<sequence length="93" mass="10578">MQRQSNVCSVFVWFSLWHLHLRRTWTRENGSEQLMLTAGSQERWECSTPPPLHGLLPLRTYSSPSALTPPPLYRLLPLCTDSSPSALTPPPLH</sequence>
<dbReference type="EMBL" id="OZ035823">
    <property type="protein sequence ID" value="CAL1567458.1"/>
    <property type="molecule type" value="Genomic_DNA"/>
</dbReference>
<dbReference type="AlphaFoldDB" id="A0AAV2ITP2"/>
<evidence type="ECO:0000256" key="1">
    <source>
        <dbReference type="SAM" id="SignalP"/>
    </source>
</evidence>
<accession>A0AAV2ITP2</accession>
<evidence type="ECO:0000313" key="2">
    <source>
        <dbReference type="EMBL" id="CAL1567458.1"/>
    </source>
</evidence>
<reference evidence="2 3" key="1">
    <citation type="submission" date="2024-04" db="EMBL/GenBank/DDBJ databases">
        <authorList>
            <person name="Waldvogel A.-M."/>
            <person name="Schoenle A."/>
        </authorList>
    </citation>
    <scope>NUCLEOTIDE SEQUENCE [LARGE SCALE GENOMIC DNA]</scope>
</reference>
<dbReference type="Proteomes" id="UP001497482">
    <property type="component" value="Chromosome 1"/>
</dbReference>
<feature type="chain" id="PRO_5043606847" description="Secreted protein" evidence="1">
    <location>
        <begin position="27"/>
        <end position="93"/>
    </location>
</feature>
<protein>
    <recommendedName>
        <fullName evidence="4">Secreted protein</fullName>
    </recommendedName>
</protein>
<name>A0AAV2ITP2_KNICA</name>
<evidence type="ECO:0008006" key="4">
    <source>
        <dbReference type="Google" id="ProtNLM"/>
    </source>
</evidence>
<proteinExistence type="predicted"/>
<keyword evidence="1" id="KW-0732">Signal</keyword>
<keyword evidence="3" id="KW-1185">Reference proteome</keyword>
<feature type="signal peptide" evidence="1">
    <location>
        <begin position="1"/>
        <end position="26"/>
    </location>
</feature>
<organism evidence="2 3">
    <name type="scientific">Knipowitschia caucasica</name>
    <name type="common">Caucasian dwarf goby</name>
    <name type="synonym">Pomatoschistus caucasicus</name>
    <dbReference type="NCBI Taxonomy" id="637954"/>
    <lineage>
        <taxon>Eukaryota</taxon>
        <taxon>Metazoa</taxon>
        <taxon>Chordata</taxon>
        <taxon>Craniata</taxon>
        <taxon>Vertebrata</taxon>
        <taxon>Euteleostomi</taxon>
        <taxon>Actinopterygii</taxon>
        <taxon>Neopterygii</taxon>
        <taxon>Teleostei</taxon>
        <taxon>Neoteleostei</taxon>
        <taxon>Acanthomorphata</taxon>
        <taxon>Gobiaria</taxon>
        <taxon>Gobiiformes</taxon>
        <taxon>Gobioidei</taxon>
        <taxon>Gobiidae</taxon>
        <taxon>Gobiinae</taxon>
        <taxon>Knipowitschia</taxon>
    </lineage>
</organism>
<gene>
    <name evidence="2" type="ORF">KC01_LOCUS266</name>
</gene>
<evidence type="ECO:0000313" key="3">
    <source>
        <dbReference type="Proteomes" id="UP001497482"/>
    </source>
</evidence>